<comment type="caution">
    <text evidence="2">The sequence shown here is derived from an EMBL/GenBank/DDBJ whole genome shotgun (WGS) entry which is preliminary data.</text>
</comment>
<accession>A0A4C1X927</accession>
<evidence type="ECO:0000256" key="1">
    <source>
        <dbReference type="SAM" id="MobiDB-lite"/>
    </source>
</evidence>
<dbReference type="AlphaFoldDB" id="A0A4C1X927"/>
<keyword evidence="3" id="KW-1185">Reference proteome</keyword>
<dbReference type="Proteomes" id="UP000299102">
    <property type="component" value="Unassembled WGS sequence"/>
</dbReference>
<organism evidence="2 3">
    <name type="scientific">Eumeta variegata</name>
    <name type="common">Bagworm moth</name>
    <name type="synonym">Eumeta japonica</name>
    <dbReference type="NCBI Taxonomy" id="151549"/>
    <lineage>
        <taxon>Eukaryota</taxon>
        <taxon>Metazoa</taxon>
        <taxon>Ecdysozoa</taxon>
        <taxon>Arthropoda</taxon>
        <taxon>Hexapoda</taxon>
        <taxon>Insecta</taxon>
        <taxon>Pterygota</taxon>
        <taxon>Neoptera</taxon>
        <taxon>Endopterygota</taxon>
        <taxon>Lepidoptera</taxon>
        <taxon>Glossata</taxon>
        <taxon>Ditrysia</taxon>
        <taxon>Tineoidea</taxon>
        <taxon>Psychidae</taxon>
        <taxon>Oiketicinae</taxon>
        <taxon>Eumeta</taxon>
    </lineage>
</organism>
<reference evidence="2 3" key="1">
    <citation type="journal article" date="2019" name="Commun. Biol.">
        <title>The bagworm genome reveals a unique fibroin gene that provides high tensile strength.</title>
        <authorList>
            <person name="Kono N."/>
            <person name="Nakamura H."/>
            <person name="Ohtoshi R."/>
            <person name="Tomita M."/>
            <person name="Numata K."/>
            <person name="Arakawa K."/>
        </authorList>
    </citation>
    <scope>NUCLEOTIDE SEQUENCE [LARGE SCALE GENOMIC DNA]</scope>
</reference>
<proteinExistence type="predicted"/>
<dbReference type="EMBL" id="BGZK01000785">
    <property type="protein sequence ID" value="GBP60311.1"/>
    <property type="molecule type" value="Genomic_DNA"/>
</dbReference>
<evidence type="ECO:0000313" key="2">
    <source>
        <dbReference type="EMBL" id="GBP60311.1"/>
    </source>
</evidence>
<evidence type="ECO:0000313" key="3">
    <source>
        <dbReference type="Proteomes" id="UP000299102"/>
    </source>
</evidence>
<gene>
    <name evidence="2" type="ORF">EVAR_26723_1</name>
</gene>
<name>A0A4C1X927_EUMVA</name>
<feature type="region of interest" description="Disordered" evidence="1">
    <location>
        <begin position="21"/>
        <end position="40"/>
    </location>
</feature>
<sequence>MGPFAFDPASALDLDAGSALDSDAGSALDSDAGSALDSDAGSAIDSELNSIVNPDFDLVIDVDHFDNTQRCCAARDRDWDKSDPVADSVKLTYRYDSSAQNPS</sequence>
<protein>
    <submittedName>
        <fullName evidence="2">Uncharacterized protein</fullName>
    </submittedName>
</protein>